<evidence type="ECO:0000313" key="3">
    <source>
        <dbReference type="Proteomes" id="UP000008068"/>
    </source>
</evidence>
<organism evidence="3">
    <name type="scientific">Caenorhabditis brenneri</name>
    <name type="common">Nematode worm</name>
    <dbReference type="NCBI Taxonomy" id="135651"/>
    <lineage>
        <taxon>Eukaryota</taxon>
        <taxon>Metazoa</taxon>
        <taxon>Ecdysozoa</taxon>
        <taxon>Nematoda</taxon>
        <taxon>Chromadorea</taxon>
        <taxon>Rhabditida</taxon>
        <taxon>Rhabditina</taxon>
        <taxon>Rhabditomorpha</taxon>
        <taxon>Rhabditoidea</taxon>
        <taxon>Rhabditidae</taxon>
        <taxon>Peloderinae</taxon>
        <taxon>Caenorhabditis</taxon>
    </lineage>
</organism>
<sequence length="211" mass="23136">MMKFPSVVLGVFVVLVGLLTGADSGSIGQCDLSSPPPSWLTTNATGILEYAVAGQPTSGNNFCIQQTDHPNSLHELQVAYHIDLGDNTASSHAAEHHQRFSSQLDTQNGCVNNNTRIVYCFPLCLNNTLQNMVIESALKSSQPADVAQDIQRTTQLDWAITVMQVDYNDPNTHINASVFLVPDAWCSVYIGIRPKLGFDYLYEIQLGKILH</sequence>
<gene>
    <name evidence="2" type="ORF">CAEBREN_02989</name>
</gene>
<accession>G0N6Q8</accession>
<dbReference type="OrthoDB" id="5824843at2759"/>
<evidence type="ECO:0000256" key="1">
    <source>
        <dbReference type="SAM" id="SignalP"/>
    </source>
</evidence>
<dbReference type="OMA" id="GCVNNNT"/>
<dbReference type="Proteomes" id="UP000008068">
    <property type="component" value="Unassembled WGS sequence"/>
</dbReference>
<dbReference type="STRING" id="135651.G0N6Q8"/>
<dbReference type="EMBL" id="GL379844">
    <property type="protein sequence ID" value="EGT53841.1"/>
    <property type="molecule type" value="Genomic_DNA"/>
</dbReference>
<reference evidence="3" key="1">
    <citation type="submission" date="2011-07" db="EMBL/GenBank/DDBJ databases">
        <authorList>
            <consortium name="Caenorhabditis brenneri Sequencing and Analysis Consortium"/>
            <person name="Wilson R.K."/>
        </authorList>
    </citation>
    <scope>NUCLEOTIDE SEQUENCE [LARGE SCALE GENOMIC DNA]</scope>
    <source>
        <strain evidence="3">PB2801</strain>
    </source>
</reference>
<dbReference type="AlphaFoldDB" id="G0N6Q8"/>
<keyword evidence="3" id="KW-1185">Reference proteome</keyword>
<dbReference type="InParanoid" id="G0N6Q8"/>
<dbReference type="FunCoup" id="G0N6Q8">
    <property type="interactions" value="1849"/>
</dbReference>
<proteinExistence type="predicted"/>
<protein>
    <submittedName>
        <fullName evidence="2">Uncharacterized protein</fullName>
    </submittedName>
</protein>
<evidence type="ECO:0000313" key="2">
    <source>
        <dbReference type="EMBL" id="EGT53841.1"/>
    </source>
</evidence>
<feature type="chain" id="PRO_5003405266" evidence="1">
    <location>
        <begin position="25"/>
        <end position="211"/>
    </location>
</feature>
<dbReference type="eggNOG" id="ENOG502R0TA">
    <property type="taxonomic scope" value="Eukaryota"/>
</dbReference>
<dbReference type="HOGENOM" id="CLU_118243_0_0_1"/>
<keyword evidence="1" id="KW-0732">Signal</keyword>
<feature type="signal peptide" evidence="1">
    <location>
        <begin position="1"/>
        <end position="24"/>
    </location>
</feature>
<name>G0N6Q8_CAEBE</name>